<feature type="region of interest" description="Disordered" evidence="1">
    <location>
        <begin position="1"/>
        <end position="61"/>
    </location>
</feature>
<name>K1WP50_MARBU</name>
<evidence type="ECO:0000313" key="2">
    <source>
        <dbReference type="EMBL" id="EKD14102.1"/>
    </source>
</evidence>
<sequence>MATKKAQKALPAKPTKGKAPIKKSPPQTTAHKAPKRRRAASPKPKEPIPIWDVGLSSQAARERKRFRLSRTSLHDDLDEDHIAQQASLLMGESKNSWGVPERSPIEASRRPRQKGRSIRRLRGGGVADAETAYLAMFEDMQAERAPPRRPNCPSRSPILRIPLEVREEIYAYLLIYPSPIQVMADWTTLERNPSASAVDHSLLLVSRQFGAEATSFIYRNNTFQSLIRKPATAVLPRFGTPMTLPTSFHSLLRKIEIDCTKACWDMAWHERAAKGLDRLVTAGAVINTMTVMLVPQRVGMSSTALEDEASPVTFADFLWYPGPFMRAVCRLAPKKLVVVVKKTSKKRLGMELDLTYLRVGTVEDNLMANEETLKIRKARSGTLKKELVGFKDRFEEIFEDDECAVREGKCWLISTGNGGIMGGGTL</sequence>
<dbReference type="AlphaFoldDB" id="K1WP50"/>
<proteinExistence type="predicted"/>
<feature type="region of interest" description="Disordered" evidence="1">
    <location>
        <begin position="93"/>
        <end position="119"/>
    </location>
</feature>
<dbReference type="InParanoid" id="K1WP50"/>
<protein>
    <recommendedName>
        <fullName evidence="4">F-box domain-containing protein</fullName>
    </recommendedName>
</protein>
<dbReference type="OrthoDB" id="5413827at2759"/>
<dbReference type="InterPro" id="IPR038883">
    <property type="entry name" value="AN11006-like"/>
</dbReference>
<evidence type="ECO:0008006" key="4">
    <source>
        <dbReference type="Google" id="ProtNLM"/>
    </source>
</evidence>
<dbReference type="Proteomes" id="UP000006753">
    <property type="component" value="Unassembled WGS sequence"/>
</dbReference>
<gene>
    <name evidence="2" type="ORF">MBM_07779</name>
</gene>
<dbReference type="EMBL" id="JH921447">
    <property type="protein sequence ID" value="EKD14102.1"/>
    <property type="molecule type" value="Genomic_DNA"/>
</dbReference>
<dbReference type="KEGG" id="mbe:MBM_07779"/>
<evidence type="ECO:0000313" key="3">
    <source>
        <dbReference type="Proteomes" id="UP000006753"/>
    </source>
</evidence>
<dbReference type="GeneID" id="18763714"/>
<dbReference type="PANTHER" id="PTHR42085:SF1">
    <property type="entry name" value="F-BOX DOMAIN-CONTAINING PROTEIN"/>
    <property type="match status" value="1"/>
</dbReference>
<organism evidence="2 3">
    <name type="scientific">Marssonina brunnea f. sp. multigermtubi (strain MB_m1)</name>
    <name type="common">Marssonina leaf spot fungus</name>
    <dbReference type="NCBI Taxonomy" id="1072389"/>
    <lineage>
        <taxon>Eukaryota</taxon>
        <taxon>Fungi</taxon>
        <taxon>Dikarya</taxon>
        <taxon>Ascomycota</taxon>
        <taxon>Pezizomycotina</taxon>
        <taxon>Leotiomycetes</taxon>
        <taxon>Helotiales</taxon>
        <taxon>Drepanopezizaceae</taxon>
        <taxon>Drepanopeziza</taxon>
    </lineage>
</organism>
<feature type="compositionally biased region" description="Basic residues" evidence="1">
    <location>
        <begin position="110"/>
        <end position="119"/>
    </location>
</feature>
<reference evidence="2 3" key="1">
    <citation type="journal article" date="2012" name="BMC Genomics">
        <title>Sequencing the genome of Marssonina brunnea reveals fungus-poplar co-evolution.</title>
        <authorList>
            <person name="Zhu S."/>
            <person name="Cao Y.-Z."/>
            <person name="Jiang C."/>
            <person name="Tan B.-Y."/>
            <person name="Wang Z."/>
            <person name="Feng S."/>
            <person name="Zhang L."/>
            <person name="Su X.-H."/>
            <person name="Brejova B."/>
            <person name="Vinar T."/>
            <person name="Xu M."/>
            <person name="Wang M.-X."/>
            <person name="Zhang S.-G."/>
            <person name="Huang M.-R."/>
            <person name="Wu R."/>
            <person name="Zhou Y."/>
        </authorList>
    </citation>
    <scope>NUCLEOTIDE SEQUENCE [LARGE SCALE GENOMIC DNA]</scope>
    <source>
        <strain evidence="2 3">MB_m1</strain>
    </source>
</reference>
<accession>K1WP50</accession>
<dbReference type="RefSeq" id="XP_007295668.1">
    <property type="nucleotide sequence ID" value="XM_007295606.1"/>
</dbReference>
<dbReference type="HOGENOM" id="CLU_040335_0_0_1"/>
<keyword evidence="3" id="KW-1185">Reference proteome</keyword>
<evidence type="ECO:0000256" key="1">
    <source>
        <dbReference type="SAM" id="MobiDB-lite"/>
    </source>
</evidence>
<dbReference type="PANTHER" id="PTHR42085">
    <property type="entry name" value="F-BOX DOMAIN-CONTAINING PROTEIN"/>
    <property type="match status" value="1"/>
</dbReference>